<evidence type="ECO:0000313" key="4">
    <source>
        <dbReference type="Proteomes" id="UP000021369"/>
    </source>
</evidence>
<evidence type="ECO:0000313" key="3">
    <source>
        <dbReference type="EMBL" id="EXM38991.1"/>
    </source>
</evidence>
<keyword evidence="1" id="KW-0813">Transport</keyword>
<name>A0A011VUU9_RUMAL</name>
<dbReference type="AlphaFoldDB" id="A0A011VUU9"/>
<dbReference type="PANTHER" id="PTHR38682:SF1">
    <property type="entry name" value="V-TYPE ATP SYNTHASE SUBUNIT C"/>
    <property type="match status" value="1"/>
</dbReference>
<dbReference type="InterPro" id="IPR044911">
    <property type="entry name" value="V-type_ATPase_csu/dsu_dom_3"/>
</dbReference>
<evidence type="ECO:0000256" key="2">
    <source>
        <dbReference type="ARBA" id="ARBA00023065"/>
    </source>
</evidence>
<dbReference type="Pfam" id="PF01992">
    <property type="entry name" value="vATP-synt_AC39"/>
    <property type="match status" value="1"/>
</dbReference>
<keyword evidence="2" id="KW-0406">Ion transport</keyword>
<dbReference type="OrthoDB" id="9816136at2"/>
<comment type="caution">
    <text evidence="3">The sequence shown here is derived from an EMBL/GenBank/DDBJ whole genome shotgun (WGS) entry which is preliminary data.</text>
</comment>
<dbReference type="PATRIC" id="fig|1341156.4.peg.2308"/>
<dbReference type="InterPro" id="IPR050873">
    <property type="entry name" value="V-ATPase_V0D/AC39_subunit"/>
</dbReference>
<reference evidence="3 4" key="1">
    <citation type="submission" date="2013-06" db="EMBL/GenBank/DDBJ databases">
        <title>Rumen cellulosomics: divergent fiber-degrading strategies revealed by comparative genome-wide analysis of six Ruminococcal strains.</title>
        <authorList>
            <person name="Dassa B."/>
            <person name="Borovok I."/>
            <person name="Lamed R."/>
            <person name="Flint H."/>
            <person name="Yeoman C.J."/>
            <person name="White B."/>
            <person name="Bayer E.A."/>
        </authorList>
    </citation>
    <scope>NUCLEOTIDE SEQUENCE [LARGE SCALE GENOMIC DNA]</scope>
    <source>
        <strain evidence="3 4">SY3</strain>
    </source>
</reference>
<dbReference type="Proteomes" id="UP000021369">
    <property type="component" value="Unassembled WGS sequence"/>
</dbReference>
<dbReference type="Gene3D" id="1.10.132.50">
    <property type="entry name" value="ATP synthase (C/AC39) subunit, domain 3"/>
    <property type="match status" value="3"/>
</dbReference>
<keyword evidence="4" id="KW-1185">Reference proteome</keyword>
<sequence>MLENYSSNATTAKIRAKYAQLFTQEDYRELAALRTVPEAAEYISRSARFREAFAEVDPNTIHRGFLEELLYRENFETYIRLCKFQGLDKQPFFGFLIRRSEIDCILSIINRINSSLDRTYLSDLPGYLIKYLTIPVMELSLSQTYEDLVAGLKGTRYGKVLKKIPVREDGRADYTECELRLRTAYYEELLEQAEKEFSGSVSEELKTIILREIDCRNIINAYRMKSYFGYSPEEIKRRSLKYYEIGKKNMERLYEAADSETMMDMVNHTIYGKNSPDTDNIEVEINSVKIRRLRHYLTGSTNAPVALYAFIILCDIEVSNLVHIIEGIRYGVEAAAIEAQLITL</sequence>
<protein>
    <submittedName>
        <fullName evidence="3">ATPase</fullName>
    </submittedName>
</protein>
<dbReference type="PANTHER" id="PTHR38682">
    <property type="entry name" value="V-TYPE ATP SYNTHASE SUBUNIT C"/>
    <property type="match status" value="1"/>
</dbReference>
<organism evidence="3 4">
    <name type="scientific">Ruminococcus albus SY3</name>
    <dbReference type="NCBI Taxonomy" id="1341156"/>
    <lineage>
        <taxon>Bacteria</taxon>
        <taxon>Bacillati</taxon>
        <taxon>Bacillota</taxon>
        <taxon>Clostridia</taxon>
        <taxon>Eubacteriales</taxon>
        <taxon>Oscillospiraceae</taxon>
        <taxon>Ruminococcus</taxon>
    </lineage>
</organism>
<dbReference type="InterPro" id="IPR036079">
    <property type="entry name" value="ATPase_csu/dsu_sf"/>
</dbReference>
<dbReference type="InterPro" id="IPR002843">
    <property type="entry name" value="ATPase_V0-cplx_csu/dsu"/>
</dbReference>
<dbReference type="RefSeq" id="WP_037288398.1">
    <property type="nucleotide sequence ID" value="NZ_JEOB01000003.1"/>
</dbReference>
<dbReference type="SUPFAM" id="SSF103486">
    <property type="entry name" value="V-type ATP synthase subunit C"/>
    <property type="match status" value="1"/>
</dbReference>
<dbReference type="GO" id="GO:0046961">
    <property type="term" value="F:proton-transporting ATPase activity, rotational mechanism"/>
    <property type="evidence" value="ECO:0007669"/>
    <property type="project" value="InterPro"/>
</dbReference>
<evidence type="ECO:0000256" key="1">
    <source>
        <dbReference type="ARBA" id="ARBA00022448"/>
    </source>
</evidence>
<dbReference type="EMBL" id="JEOB01000003">
    <property type="protein sequence ID" value="EXM38991.1"/>
    <property type="molecule type" value="Genomic_DNA"/>
</dbReference>
<gene>
    <name evidence="3" type="ORF">RASY3_11850</name>
</gene>
<accession>A0A011VUU9</accession>
<proteinExistence type="predicted"/>